<evidence type="ECO:0000259" key="3">
    <source>
        <dbReference type="Pfam" id="PF07885"/>
    </source>
</evidence>
<dbReference type="Gene3D" id="2.160.20.80">
    <property type="entry name" value="E3 ubiquitin-protein ligase SopA"/>
    <property type="match status" value="1"/>
</dbReference>
<dbReference type="CDD" id="cd00882">
    <property type="entry name" value="Ras_like_GTPase"/>
    <property type="match status" value="1"/>
</dbReference>
<dbReference type="Pfam" id="PF07885">
    <property type="entry name" value="Ion_trans_2"/>
    <property type="match status" value="1"/>
</dbReference>
<dbReference type="Proteomes" id="UP000326354">
    <property type="component" value="Chromosome"/>
</dbReference>
<sequence length="773" mass="88498">MVQFNFFRRSINMKIVFYGPEMSGKTTSFECVHESYPKEQRSDIAVISTDQDRMLFSSVAPDAKINGIYTKLRLFTVAGKVTYASSNKLVLHGADGIVFVADSRKERQQDNIDSWRELRGNLQEHGVKIGDIPIVIQWNKRDLDDIQSVEDLEKQINNKNLPSFETVATEGKNVEECFEFLLAKCYEKSLAKIEGKNKKKNSEKNVEKKKKSTKTAKRETGISDSIIDRMHKGKVIKDCHIDMLDIRDKVFKKEIIFDNVTIGVLEGSGAHFQQKVCFNLVSVDELNLGGEYLSDIEKKLLRDEEVVPPCKFAEDFILQNVTIKRKADLDLAQFCKDVVLYNVQMPVDAARKAKSMEDFIFSFRAASFHGEFEMYGCHLMGLDIRESVFHHQTKIVKCAFHGEFICGIVAEKSGAVFKDVTRVKECSFHEKAQLQRVRFENTLEVVDNKFKEAVFWGEAYFYKQALFFRCKFDAKLHFPLSIFHDETHFSESEFCAGIELIKTKFCGKLFAGNSKIGKLDMERARLNEGADFTKSTFEETNFSYAVFSGATTFHSSIFTKNCCFYAAIFEPKVSFAKAEFQGKLSFSGMSVYDMVISWRQVRGKLQSVAQKNYVEAAEEYSLLKNVFERQNRYDDEDEAYLLYKKAMRKTLKISLLHPWQTLGRFLSFWALDLGCGYGTRPFRITVTSIFIALGFAALYGYFPHEFGYNGAQQGVFDWSNATYFSIATFTTMGFGDWAPNPDSIFRYVVTIEAFVGIFTMALFVGAFTRKVIR</sequence>
<feature type="transmembrane region" description="Helical" evidence="2">
    <location>
        <begin position="744"/>
        <end position="767"/>
    </location>
</feature>
<evidence type="ECO:0000313" key="4">
    <source>
        <dbReference type="EMBL" id="BBM86038.1"/>
    </source>
</evidence>
<dbReference type="PANTHER" id="PTHR42708:SF1">
    <property type="entry name" value="GLIDING MOTILITY PROTEIN MGLA"/>
    <property type="match status" value="1"/>
</dbReference>
<feature type="compositionally biased region" description="Basic and acidic residues" evidence="1">
    <location>
        <begin position="197"/>
        <end position="206"/>
    </location>
</feature>
<dbReference type="SUPFAM" id="SSF81324">
    <property type="entry name" value="Voltage-gated potassium channels"/>
    <property type="match status" value="1"/>
</dbReference>
<dbReference type="PANTHER" id="PTHR42708">
    <property type="entry name" value="ATP/GTP-BINDING PROTEIN-RELATED"/>
    <property type="match status" value="1"/>
</dbReference>
<keyword evidence="2" id="KW-0472">Membrane</keyword>
<feature type="transmembrane region" description="Helical" evidence="2">
    <location>
        <begin position="682"/>
        <end position="702"/>
    </location>
</feature>
<dbReference type="Gene3D" id="1.10.287.70">
    <property type="match status" value="1"/>
</dbReference>
<accession>A0A5S9IQ56</accession>
<dbReference type="InterPro" id="IPR001806">
    <property type="entry name" value="Small_GTPase"/>
</dbReference>
<keyword evidence="5" id="KW-1185">Reference proteome</keyword>
<dbReference type="KEGG" id="uam:UABAM_04424"/>
<name>A0A5S9IQ56_UABAM</name>
<dbReference type="InterPro" id="IPR027417">
    <property type="entry name" value="P-loop_NTPase"/>
</dbReference>
<reference evidence="4 5" key="1">
    <citation type="submission" date="2019-08" db="EMBL/GenBank/DDBJ databases">
        <title>Complete genome sequence of Candidatus Uab amorphum.</title>
        <authorList>
            <person name="Shiratori T."/>
            <person name="Suzuki S."/>
            <person name="Kakizawa Y."/>
            <person name="Ishida K."/>
        </authorList>
    </citation>
    <scope>NUCLEOTIDE SEQUENCE [LARGE SCALE GENOMIC DNA]</scope>
    <source>
        <strain evidence="4 5">SRT547</strain>
    </source>
</reference>
<feature type="transmembrane region" description="Helical" evidence="2">
    <location>
        <begin position="714"/>
        <end position="732"/>
    </location>
</feature>
<dbReference type="InterPro" id="IPR052705">
    <property type="entry name" value="Gliding_Motility_GTPase"/>
</dbReference>
<evidence type="ECO:0000256" key="1">
    <source>
        <dbReference type="SAM" id="MobiDB-lite"/>
    </source>
</evidence>
<dbReference type="RefSeq" id="WP_151970117.1">
    <property type="nucleotide sequence ID" value="NZ_AP019860.1"/>
</dbReference>
<dbReference type="InterPro" id="IPR013099">
    <property type="entry name" value="K_chnl_dom"/>
</dbReference>
<keyword evidence="2" id="KW-0812">Transmembrane</keyword>
<dbReference type="GO" id="GO:0003924">
    <property type="term" value="F:GTPase activity"/>
    <property type="evidence" value="ECO:0007669"/>
    <property type="project" value="InterPro"/>
</dbReference>
<dbReference type="SUPFAM" id="SSF52540">
    <property type="entry name" value="P-loop containing nucleoside triphosphate hydrolases"/>
    <property type="match status" value="1"/>
</dbReference>
<dbReference type="OrthoDB" id="208382at2"/>
<dbReference type="AlphaFoldDB" id="A0A5S9IQ56"/>
<dbReference type="Pfam" id="PF00071">
    <property type="entry name" value="Ras"/>
    <property type="match status" value="1"/>
</dbReference>
<dbReference type="PRINTS" id="PR00449">
    <property type="entry name" value="RASTRNSFRMNG"/>
</dbReference>
<dbReference type="Gene3D" id="3.40.50.300">
    <property type="entry name" value="P-loop containing nucleotide triphosphate hydrolases"/>
    <property type="match status" value="1"/>
</dbReference>
<keyword evidence="2" id="KW-1133">Transmembrane helix</keyword>
<evidence type="ECO:0000256" key="2">
    <source>
        <dbReference type="SAM" id="Phobius"/>
    </source>
</evidence>
<dbReference type="PROSITE" id="PS51419">
    <property type="entry name" value="RAB"/>
    <property type="match status" value="1"/>
</dbReference>
<dbReference type="EMBL" id="AP019860">
    <property type="protein sequence ID" value="BBM86038.1"/>
    <property type="molecule type" value="Genomic_DNA"/>
</dbReference>
<feature type="domain" description="Potassium channel" evidence="3">
    <location>
        <begin position="695"/>
        <end position="771"/>
    </location>
</feature>
<evidence type="ECO:0000313" key="5">
    <source>
        <dbReference type="Proteomes" id="UP000326354"/>
    </source>
</evidence>
<proteinExistence type="predicted"/>
<protein>
    <submittedName>
        <fullName evidence="4">Cell polarity determinant GTPase MglA</fullName>
    </submittedName>
</protein>
<dbReference type="GO" id="GO:0005525">
    <property type="term" value="F:GTP binding"/>
    <property type="evidence" value="ECO:0007669"/>
    <property type="project" value="InterPro"/>
</dbReference>
<feature type="region of interest" description="Disordered" evidence="1">
    <location>
        <begin position="197"/>
        <end position="218"/>
    </location>
</feature>
<gene>
    <name evidence="4" type="ORF">UABAM_04424</name>
</gene>
<organism evidence="4 5">
    <name type="scientific">Uabimicrobium amorphum</name>
    <dbReference type="NCBI Taxonomy" id="2596890"/>
    <lineage>
        <taxon>Bacteria</taxon>
        <taxon>Pseudomonadati</taxon>
        <taxon>Planctomycetota</taxon>
        <taxon>Candidatus Uabimicrobiia</taxon>
        <taxon>Candidatus Uabimicrobiales</taxon>
        <taxon>Candidatus Uabimicrobiaceae</taxon>
        <taxon>Candidatus Uabimicrobium</taxon>
    </lineage>
</organism>